<evidence type="ECO:0000256" key="6">
    <source>
        <dbReference type="SAM" id="MobiDB-lite"/>
    </source>
</evidence>
<protein>
    <submittedName>
        <fullName evidence="9">Uncharacterized protein</fullName>
    </submittedName>
</protein>
<dbReference type="InterPro" id="IPR017930">
    <property type="entry name" value="Myb_dom"/>
</dbReference>
<feature type="domain" description="SANT" evidence="7">
    <location>
        <begin position="69"/>
        <end position="120"/>
    </location>
</feature>
<keyword evidence="4" id="KW-0804">Transcription</keyword>
<evidence type="ECO:0000256" key="2">
    <source>
        <dbReference type="ARBA" id="ARBA00023015"/>
    </source>
</evidence>
<dbReference type="GO" id="GO:0003677">
    <property type="term" value="F:DNA binding"/>
    <property type="evidence" value="ECO:0007669"/>
    <property type="project" value="UniProtKB-KW"/>
</dbReference>
<accession>A0A8X9ADI5</accession>
<evidence type="ECO:0000256" key="5">
    <source>
        <dbReference type="ARBA" id="ARBA00023242"/>
    </source>
</evidence>
<dbReference type="Pfam" id="PF00249">
    <property type="entry name" value="Myb_DNA-binding"/>
    <property type="match status" value="1"/>
</dbReference>
<dbReference type="SUPFAM" id="SSF46689">
    <property type="entry name" value="Homeodomain-like"/>
    <property type="match status" value="1"/>
</dbReference>
<dbReference type="CDD" id="cd00167">
    <property type="entry name" value="SANT"/>
    <property type="match status" value="1"/>
</dbReference>
<dbReference type="NCBIfam" id="TIGR01557">
    <property type="entry name" value="myb_SHAQKYF"/>
    <property type="match status" value="1"/>
</dbReference>
<dbReference type="GO" id="GO:0010468">
    <property type="term" value="P:regulation of gene expression"/>
    <property type="evidence" value="ECO:0007669"/>
    <property type="project" value="UniProtKB-ARBA"/>
</dbReference>
<proteinExistence type="predicted"/>
<feature type="compositionally biased region" description="Basic residues" evidence="6">
    <location>
        <begin position="132"/>
        <end position="147"/>
    </location>
</feature>
<gene>
    <name evidence="9" type="ORF">SASPL_102654</name>
</gene>
<evidence type="ECO:0000256" key="1">
    <source>
        <dbReference type="ARBA" id="ARBA00004123"/>
    </source>
</evidence>
<dbReference type="InterPro" id="IPR009057">
    <property type="entry name" value="Homeodomain-like_sf"/>
</dbReference>
<evidence type="ECO:0000313" key="9">
    <source>
        <dbReference type="EMBL" id="KAG6437728.1"/>
    </source>
</evidence>
<dbReference type="InterPro" id="IPR017884">
    <property type="entry name" value="SANT_dom"/>
</dbReference>
<evidence type="ECO:0000259" key="8">
    <source>
        <dbReference type="PROSITE" id="PS51294"/>
    </source>
</evidence>
<dbReference type="PANTHER" id="PTHR12802:SF146">
    <property type="entry name" value="PROTEIN REVEILLE 3"/>
    <property type="match status" value="1"/>
</dbReference>
<dbReference type="OrthoDB" id="118550at2759"/>
<keyword evidence="2" id="KW-0805">Transcription regulation</keyword>
<comment type="subcellular location">
    <subcellularLocation>
        <location evidence="1">Nucleus</location>
    </subcellularLocation>
</comment>
<evidence type="ECO:0000256" key="4">
    <source>
        <dbReference type="ARBA" id="ARBA00023163"/>
    </source>
</evidence>
<comment type="caution">
    <text evidence="9">The sequence shown here is derived from an EMBL/GenBank/DDBJ whole genome shotgun (WGS) entry which is preliminary data.</text>
</comment>
<dbReference type="Proteomes" id="UP000298416">
    <property type="component" value="Unassembled WGS sequence"/>
</dbReference>
<dbReference type="PROSITE" id="PS51294">
    <property type="entry name" value="HTH_MYB"/>
    <property type="match status" value="1"/>
</dbReference>
<dbReference type="AlphaFoldDB" id="A0A8X9ADI5"/>
<keyword evidence="3" id="KW-0238">DNA-binding</keyword>
<reference evidence="9" key="2">
    <citation type="submission" date="2020-08" db="EMBL/GenBank/DDBJ databases">
        <title>Plant Genome Project.</title>
        <authorList>
            <person name="Zhang R.-G."/>
        </authorList>
    </citation>
    <scope>NUCLEOTIDE SEQUENCE</scope>
    <source>
        <strain evidence="9">Huo1</strain>
        <tissue evidence="9">Leaf</tissue>
    </source>
</reference>
<sequence length="324" mass="36031">MILGDILFSSTVSVHPNPQTGQGFTHFYNFHLSGDPAKAADNNTTSYWSAAAAVDEPGKKVRKPYTITKSRENWTEMEHEKFLEALHLFDRDWKKIGAFVGSKTVIQIRSHAQKHFMKVQKNGASEHVPPPRPKRKAAHPYPHKAPKKVASQPSEPLSSGPLLDPKYAVGLQSVSVPTNIINSKSLNHCTPPVPTGCSSPISSDDFALPGGAMNWSSSSDDVIPGRWESSEMNSHVKEKVIGNRAALPDFAQVYCFIGRLYDSSVRDHLTELKKMDPINIKMVLMLMNNLLANLISPEFENHRKLLSLYNVDVENDQTSSETSW</sequence>
<feature type="region of interest" description="Disordered" evidence="6">
    <location>
        <begin position="119"/>
        <end position="159"/>
    </location>
</feature>
<dbReference type="Gene3D" id="1.10.10.60">
    <property type="entry name" value="Homeodomain-like"/>
    <property type="match status" value="1"/>
</dbReference>
<dbReference type="EMBL" id="PNBA02000001">
    <property type="protein sequence ID" value="KAG6437728.1"/>
    <property type="molecule type" value="Genomic_DNA"/>
</dbReference>
<name>A0A8X9ADI5_SALSN</name>
<dbReference type="PANTHER" id="PTHR12802">
    <property type="entry name" value="SWI/SNF COMPLEX-RELATED"/>
    <property type="match status" value="1"/>
</dbReference>
<dbReference type="InterPro" id="IPR001005">
    <property type="entry name" value="SANT/Myb"/>
</dbReference>
<keyword evidence="5" id="KW-0539">Nucleus</keyword>
<dbReference type="SMART" id="SM00717">
    <property type="entry name" value="SANT"/>
    <property type="match status" value="1"/>
</dbReference>
<keyword evidence="10" id="KW-1185">Reference proteome</keyword>
<dbReference type="FunFam" id="1.10.10.60:FF:000023">
    <property type="entry name" value="protein REVEILLE 6 isoform X1"/>
    <property type="match status" value="1"/>
</dbReference>
<dbReference type="InterPro" id="IPR006447">
    <property type="entry name" value="Myb_dom_plants"/>
</dbReference>
<feature type="domain" description="HTH myb-type" evidence="8">
    <location>
        <begin position="66"/>
        <end position="120"/>
    </location>
</feature>
<dbReference type="GO" id="GO:0005634">
    <property type="term" value="C:nucleus"/>
    <property type="evidence" value="ECO:0007669"/>
    <property type="project" value="UniProtKB-SubCell"/>
</dbReference>
<dbReference type="Pfam" id="PF24904">
    <property type="entry name" value="RVE6"/>
    <property type="match status" value="1"/>
</dbReference>
<evidence type="ECO:0000259" key="7">
    <source>
        <dbReference type="PROSITE" id="PS51293"/>
    </source>
</evidence>
<evidence type="ECO:0000313" key="10">
    <source>
        <dbReference type="Proteomes" id="UP000298416"/>
    </source>
</evidence>
<dbReference type="PROSITE" id="PS51293">
    <property type="entry name" value="SANT"/>
    <property type="match status" value="1"/>
</dbReference>
<organism evidence="9">
    <name type="scientific">Salvia splendens</name>
    <name type="common">Scarlet sage</name>
    <dbReference type="NCBI Taxonomy" id="180675"/>
    <lineage>
        <taxon>Eukaryota</taxon>
        <taxon>Viridiplantae</taxon>
        <taxon>Streptophyta</taxon>
        <taxon>Embryophyta</taxon>
        <taxon>Tracheophyta</taxon>
        <taxon>Spermatophyta</taxon>
        <taxon>Magnoliopsida</taxon>
        <taxon>eudicotyledons</taxon>
        <taxon>Gunneridae</taxon>
        <taxon>Pentapetalae</taxon>
        <taxon>asterids</taxon>
        <taxon>lamiids</taxon>
        <taxon>Lamiales</taxon>
        <taxon>Lamiaceae</taxon>
        <taxon>Nepetoideae</taxon>
        <taxon>Mentheae</taxon>
        <taxon>Salviinae</taxon>
        <taxon>Salvia</taxon>
        <taxon>Salvia subgen. Calosphace</taxon>
        <taxon>core Calosphace</taxon>
    </lineage>
</organism>
<reference evidence="9" key="1">
    <citation type="submission" date="2018-01" db="EMBL/GenBank/DDBJ databases">
        <authorList>
            <person name="Mao J.F."/>
        </authorList>
    </citation>
    <scope>NUCLEOTIDE SEQUENCE</scope>
    <source>
        <strain evidence="9">Huo1</strain>
        <tissue evidence="9">Leaf</tissue>
    </source>
</reference>
<evidence type="ECO:0000256" key="3">
    <source>
        <dbReference type="ARBA" id="ARBA00023125"/>
    </source>
</evidence>